<dbReference type="AlphaFoldDB" id="A0A9E4N661"/>
<name>A0A9E4N661_9GAMM</name>
<protein>
    <submittedName>
        <fullName evidence="2">Uncharacterized protein</fullName>
    </submittedName>
</protein>
<dbReference type="EMBL" id="JAEPCM010000639">
    <property type="protein sequence ID" value="MCG7948187.1"/>
    <property type="molecule type" value="Genomic_DNA"/>
</dbReference>
<keyword evidence="1" id="KW-0472">Membrane</keyword>
<evidence type="ECO:0000313" key="2">
    <source>
        <dbReference type="EMBL" id="MCG7948187.1"/>
    </source>
</evidence>
<keyword evidence="1" id="KW-0812">Transmembrane</keyword>
<keyword evidence="1" id="KW-1133">Transmembrane helix</keyword>
<accession>A0A9E4N661</accession>
<reference evidence="2" key="1">
    <citation type="journal article" date="2021" name="Proc. Natl. Acad. Sci. U.S.A.">
        <title>Global biogeography of chemosynthetic symbionts reveals both localized and globally distributed symbiont groups. .</title>
        <authorList>
            <person name="Osvatic J.T."/>
            <person name="Wilkins L.G.E."/>
            <person name="Leibrecht L."/>
            <person name="Leray M."/>
            <person name="Zauner S."/>
            <person name="Polzin J."/>
            <person name="Camacho Y."/>
            <person name="Gros O."/>
            <person name="van Gils J.A."/>
            <person name="Eisen J.A."/>
            <person name="Petersen J.M."/>
            <person name="Yuen B."/>
        </authorList>
    </citation>
    <scope>NUCLEOTIDE SEQUENCE</scope>
    <source>
        <strain evidence="2">MAGclacostrist064TRANS</strain>
    </source>
</reference>
<dbReference type="Proteomes" id="UP000886667">
    <property type="component" value="Unassembled WGS sequence"/>
</dbReference>
<organism evidence="2 3">
    <name type="scientific">Candidatus Thiodiazotropha taylori</name>
    <dbReference type="NCBI Taxonomy" id="2792791"/>
    <lineage>
        <taxon>Bacteria</taxon>
        <taxon>Pseudomonadati</taxon>
        <taxon>Pseudomonadota</taxon>
        <taxon>Gammaproteobacteria</taxon>
        <taxon>Chromatiales</taxon>
        <taxon>Sedimenticolaceae</taxon>
        <taxon>Candidatus Thiodiazotropha</taxon>
    </lineage>
</organism>
<evidence type="ECO:0000313" key="3">
    <source>
        <dbReference type="Proteomes" id="UP000886667"/>
    </source>
</evidence>
<sequence>MSEEWEWDNRDEIEHIPRWVELLLVIVGFPIVMVSVVVIIFPTLNLTNGLILSLVIAFVVYIIKDGFAKGEVVNRQIIRVKDRVITYKINDEGRSHVLINVVADSLTIDRNAFPHKLEWLDGGASRPVQIPLIGMSLNTEKRLYGFLDRIIVYQEESAITSGE</sequence>
<gene>
    <name evidence="2" type="ORF">JAZ07_17735</name>
</gene>
<feature type="transmembrane region" description="Helical" evidence="1">
    <location>
        <begin position="46"/>
        <end position="63"/>
    </location>
</feature>
<feature type="transmembrane region" description="Helical" evidence="1">
    <location>
        <begin position="20"/>
        <end position="40"/>
    </location>
</feature>
<evidence type="ECO:0000256" key="1">
    <source>
        <dbReference type="SAM" id="Phobius"/>
    </source>
</evidence>
<proteinExistence type="predicted"/>
<comment type="caution">
    <text evidence="2">The sequence shown here is derived from an EMBL/GenBank/DDBJ whole genome shotgun (WGS) entry which is preliminary data.</text>
</comment>